<evidence type="ECO:0000256" key="1">
    <source>
        <dbReference type="SAM" id="MobiDB-lite"/>
    </source>
</evidence>
<reference evidence="2" key="1">
    <citation type="journal article" date="2021" name="Proc. Natl. Acad. Sci. U.S.A.">
        <title>Three genomes in the algal genus Volvox reveal the fate of a haploid sex-determining region after a transition to homothallism.</title>
        <authorList>
            <person name="Yamamoto K."/>
            <person name="Hamaji T."/>
            <person name="Kawai-Toyooka H."/>
            <person name="Matsuzaki R."/>
            <person name="Takahashi F."/>
            <person name="Nishimura Y."/>
            <person name="Kawachi M."/>
            <person name="Noguchi H."/>
            <person name="Minakuchi Y."/>
            <person name="Umen J.G."/>
            <person name="Toyoda A."/>
            <person name="Nozaki H."/>
        </authorList>
    </citation>
    <scope>NUCLEOTIDE SEQUENCE</scope>
    <source>
        <strain evidence="2">NIES-3780</strain>
    </source>
</reference>
<feature type="compositionally biased region" description="Low complexity" evidence="1">
    <location>
        <begin position="84"/>
        <end position="137"/>
    </location>
</feature>
<evidence type="ECO:0000313" key="2">
    <source>
        <dbReference type="EMBL" id="GIL54313.1"/>
    </source>
</evidence>
<feature type="compositionally biased region" description="Polar residues" evidence="1">
    <location>
        <begin position="199"/>
        <end position="210"/>
    </location>
</feature>
<feature type="compositionally biased region" description="Gly residues" evidence="1">
    <location>
        <begin position="308"/>
        <end position="318"/>
    </location>
</feature>
<feature type="compositionally biased region" description="Gly residues" evidence="1">
    <location>
        <begin position="328"/>
        <end position="340"/>
    </location>
</feature>
<dbReference type="Proteomes" id="UP000747399">
    <property type="component" value="Unassembled WGS sequence"/>
</dbReference>
<dbReference type="EMBL" id="BNCO01000017">
    <property type="protein sequence ID" value="GIL54313.1"/>
    <property type="molecule type" value="Genomic_DNA"/>
</dbReference>
<feature type="compositionally biased region" description="Polar residues" evidence="1">
    <location>
        <begin position="141"/>
        <end position="150"/>
    </location>
</feature>
<feature type="compositionally biased region" description="Low complexity" evidence="1">
    <location>
        <begin position="278"/>
        <end position="287"/>
    </location>
</feature>
<evidence type="ECO:0000313" key="3">
    <source>
        <dbReference type="Proteomes" id="UP000747399"/>
    </source>
</evidence>
<feature type="compositionally biased region" description="Acidic residues" evidence="1">
    <location>
        <begin position="292"/>
        <end position="301"/>
    </location>
</feature>
<feature type="compositionally biased region" description="Acidic residues" evidence="1">
    <location>
        <begin position="410"/>
        <end position="422"/>
    </location>
</feature>
<proteinExistence type="predicted"/>
<keyword evidence="3" id="KW-1185">Reference proteome</keyword>
<sequence>MSGRFQTHTVASEGAELDDNYQKMVADIEEQTQRSGWLFGRGAFDKGDLQYLRDFNNSLRYKEVEIEDKEKELWERERARVEAEAAAAAAAAAQQAAALTRRSSGGSLPGASSGLRGPPGLSSRPAPLLLPVKVKPAGSKQHPTPQSASSPAVGGLPSSKRARTDPAVTDGNALSSPLSTTAALAATPTATLPLRSAKSEPSPSGASNPHSADAGPRAANPDGARTLATYADGQENYEGDAQQVTSTRSELAPDLSPAGQGPSGRQAHSIERGTGRDGAVVGLATLLGGYGSEDEDEDAGEEVVVGMHSGGAVDGDGLAGRSHSGSGDRSGGKGSAGGANDGAKVQCESGDAEGSRGKGARVAIGGTVSKLPPPLGLLSPEELLSDPRVVSDGLVATRPKQQDVQGGDAWDSEEAQSSDSDA</sequence>
<feature type="compositionally biased region" description="Low complexity" evidence="1">
    <location>
        <begin position="173"/>
        <end position="194"/>
    </location>
</feature>
<accession>A0A8J4B5C6</accession>
<feature type="region of interest" description="Disordered" evidence="1">
    <location>
        <begin position="84"/>
        <end position="422"/>
    </location>
</feature>
<comment type="caution">
    <text evidence="2">The sequence shown here is derived from an EMBL/GenBank/DDBJ whole genome shotgun (WGS) entry which is preliminary data.</text>
</comment>
<gene>
    <name evidence="2" type="ORF">Vafri_9894</name>
</gene>
<dbReference type="AlphaFoldDB" id="A0A8J4B5C6"/>
<protein>
    <submittedName>
        <fullName evidence="2">Uncharacterized protein</fullName>
    </submittedName>
</protein>
<organism evidence="2 3">
    <name type="scientific">Volvox africanus</name>
    <dbReference type="NCBI Taxonomy" id="51714"/>
    <lineage>
        <taxon>Eukaryota</taxon>
        <taxon>Viridiplantae</taxon>
        <taxon>Chlorophyta</taxon>
        <taxon>core chlorophytes</taxon>
        <taxon>Chlorophyceae</taxon>
        <taxon>CS clade</taxon>
        <taxon>Chlamydomonadales</taxon>
        <taxon>Volvocaceae</taxon>
        <taxon>Volvox</taxon>
    </lineage>
</organism>
<name>A0A8J4B5C6_9CHLO</name>